<feature type="compositionally biased region" description="Low complexity" evidence="1">
    <location>
        <begin position="177"/>
        <end position="194"/>
    </location>
</feature>
<evidence type="ECO:0000313" key="3">
    <source>
        <dbReference type="EMBL" id="BDV44120.1"/>
    </source>
</evidence>
<name>A0ABN6VY65_9BACT</name>
<dbReference type="EMBL" id="AP027151">
    <property type="protein sequence ID" value="BDV44120.1"/>
    <property type="molecule type" value="Genomic_DNA"/>
</dbReference>
<feature type="region of interest" description="Disordered" evidence="1">
    <location>
        <begin position="244"/>
        <end position="268"/>
    </location>
</feature>
<keyword evidence="2" id="KW-0812">Transmembrane</keyword>
<gene>
    <name evidence="3" type="ORF">GURASL_30430</name>
</gene>
<keyword evidence="4" id="KW-1185">Reference proteome</keyword>
<dbReference type="RefSeq" id="WP_282000232.1">
    <property type="nucleotide sequence ID" value="NZ_AP027151.1"/>
</dbReference>
<keyword evidence="2" id="KW-0472">Membrane</keyword>
<evidence type="ECO:0000313" key="4">
    <source>
        <dbReference type="Proteomes" id="UP001317705"/>
    </source>
</evidence>
<feature type="compositionally biased region" description="Pro residues" evidence="1">
    <location>
        <begin position="163"/>
        <end position="176"/>
    </location>
</feature>
<evidence type="ECO:0000256" key="1">
    <source>
        <dbReference type="SAM" id="MobiDB-lite"/>
    </source>
</evidence>
<organism evidence="3 4">
    <name type="scientific">Geotalea uraniireducens</name>
    <dbReference type="NCBI Taxonomy" id="351604"/>
    <lineage>
        <taxon>Bacteria</taxon>
        <taxon>Pseudomonadati</taxon>
        <taxon>Thermodesulfobacteriota</taxon>
        <taxon>Desulfuromonadia</taxon>
        <taxon>Geobacterales</taxon>
        <taxon>Geobacteraceae</taxon>
        <taxon>Geotalea</taxon>
    </lineage>
</organism>
<keyword evidence="2" id="KW-1133">Transmembrane helix</keyword>
<accession>A0ABN6VY65</accession>
<dbReference type="Proteomes" id="UP001317705">
    <property type="component" value="Chromosome"/>
</dbReference>
<reference evidence="3 4" key="1">
    <citation type="submission" date="2022-12" db="EMBL/GenBank/DDBJ databases">
        <title>Polyphasic characterization of Geotalea uranireducens NIT-SL11 newly isolated from a complex of sewage sludge and microbially reduced graphene oxide.</title>
        <authorList>
            <person name="Xie L."/>
            <person name="Yoshida N."/>
            <person name="Meng L."/>
        </authorList>
    </citation>
    <scope>NUCLEOTIDE SEQUENCE [LARGE SCALE GENOMIC DNA]</scope>
    <source>
        <strain evidence="3 4">NIT-SL11</strain>
    </source>
</reference>
<evidence type="ECO:0000256" key="2">
    <source>
        <dbReference type="SAM" id="Phobius"/>
    </source>
</evidence>
<feature type="transmembrane region" description="Helical" evidence="2">
    <location>
        <begin position="294"/>
        <end position="314"/>
    </location>
</feature>
<evidence type="ECO:0008006" key="5">
    <source>
        <dbReference type="Google" id="ProtNLM"/>
    </source>
</evidence>
<sequence length="470" mass="49185">MISILFISDDARAAELLALLKPHCRARMRLSADFDQGLKEVFDNRPAAVFIQNSISGISGETVARHIKTLLRGDAPRIVLAHRDSLKLQGGKKWFDDTFDFSLADQELLASFRNQLVAIAPDQWQETDVPDETPPSAGAAPIVTGDATGPAPDFEFFDWETAPEPPEPALPCPPAVPAGSVSVPESPAEVSSRSAQEPAAVELSTPPAAVAAATCPPPEPPVEPAAPAVPPVVAPIVTAAAEQRPVAEPAPAAPSGVGDNVPPTAVPEPSFEWAAIPSPEYEAGSMRQGVRLSLWLPLAALALAAVVGGALFFLRPTSSPVIPPVKRSPVQMPAPAVPAAGPAKPIALPPAAPKQSALPSFVPAAGLDPGFAKANPGWERYLGKTMEFRLFREKGALRAVQVIGRHGAAIPASFVATVSKELLGDTVRGRLARQRKAGYLVEQGRFGGKGEIALYRQKGGAIRGIVVSLP</sequence>
<proteinExistence type="predicted"/>
<feature type="region of interest" description="Disordered" evidence="1">
    <location>
        <begin position="126"/>
        <end position="194"/>
    </location>
</feature>
<protein>
    <recommendedName>
        <fullName evidence="5">Response regulatory domain-containing protein</fullName>
    </recommendedName>
</protein>